<sequence>MEDQVPFKVFTFWSENEKPEVRRFGVEKTVVTSFHYLNAKLQDVYPALKGKTYSVAWKDEEGDDVIVSSDEEVMTALQALNGEVIKLYVYCKREELKSESHNLYFTVTGDDPAPETAANVHFGVMCDSCDNVIAGFRYKCTTCHDFDLCSGCEAAGHHPEHCMVRVPTPAMPRAIIREAIKRSRHFLKTVAHTMAEECPYKKSRAEKSAERRYRGQHASAGPHGGERAEHAGHGGHGGHRDHHHRRHRVSWLDTFATYMNEFANLAGDVNIDDGKPKAQEASTSAKQARNPQESQVKTEPGTAPAQAPQQPDANACGQGQATPLLSVNFEQIRDLLESYLTGNVNANMPQPPQASAPTPAPTPAANTADSTTAAPTWCPEMGQGDSKKQDDDITMHTATSTSSAGSLNGNTRDLSPDKADDWTVINKEKDMMDATNAEPAAPIGFNLPEEFQERVKISDGAIYPPLNPATAVMNPKVAEVPTAATAPPAAAAAPTPAEKPAAAAAQPRQRHPHPHIDAAIQQMLMMGFTNEGGWLTQLLESKDGNIAAVLDLLTPVKK</sequence>
<feature type="compositionally biased region" description="Low complexity" evidence="9">
    <location>
        <begin position="484"/>
        <end position="507"/>
    </location>
</feature>
<dbReference type="AlphaFoldDB" id="A0A7E5VT66"/>
<organism evidence="11 12">
    <name type="scientific">Trichoplusia ni</name>
    <name type="common">Cabbage looper</name>
    <dbReference type="NCBI Taxonomy" id="7111"/>
    <lineage>
        <taxon>Eukaryota</taxon>
        <taxon>Metazoa</taxon>
        <taxon>Ecdysozoa</taxon>
        <taxon>Arthropoda</taxon>
        <taxon>Hexapoda</taxon>
        <taxon>Insecta</taxon>
        <taxon>Pterygota</taxon>
        <taxon>Neoptera</taxon>
        <taxon>Endopterygota</taxon>
        <taxon>Lepidoptera</taxon>
        <taxon>Glossata</taxon>
        <taxon>Ditrysia</taxon>
        <taxon>Noctuoidea</taxon>
        <taxon>Noctuidae</taxon>
        <taxon>Plusiinae</taxon>
        <taxon>Trichoplusia</taxon>
    </lineage>
</organism>
<keyword evidence="4" id="KW-0479">Metal-binding</keyword>
<feature type="region of interest" description="Disordered" evidence="9">
    <location>
        <begin position="269"/>
        <end position="319"/>
    </location>
</feature>
<dbReference type="FunFam" id="3.10.20.90:FF:000320">
    <property type="entry name" value="Predicted protein"/>
    <property type="match status" value="1"/>
</dbReference>
<dbReference type="GO" id="GO:0005634">
    <property type="term" value="C:nucleus"/>
    <property type="evidence" value="ECO:0007669"/>
    <property type="project" value="UniProtKB-SubCell"/>
</dbReference>
<keyword evidence="11" id="KW-1185">Reference proteome</keyword>
<dbReference type="Pfam" id="PF16577">
    <property type="entry name" value="UBA_5"/>
    <property type="match status" value="1"/>
</dbReference>
<evidence type="ECO:0000313" key="12">
    <source>
        <dbReference type="RefSeq" id="XP_026731346.1"/>
    </source>
</evidence>
<dbReference type="PANTHER" id="PTHR15090:SF0">
    <property type="entry name" value="SEQUESTOSOME-1"/>
    <property type="match status" value="1"/>
</dbReference>
<dbReference type="Gene3D" id="1.10.8.10">
    <property type="entry name" value="DNA helicase RuvA subunit, C-terminal domain"/>
    <property type="match status" value="1"/>
</dbReference>
<dbReference type="InParanoid" id="A0A7E5VT66"/>
<evidence type="ECO:0000256" key="7">
    <source>
        <dbReference type="ARBA" id="ARBA00023242"/>
    </source>
</evidence>
<feature type="region of interest" description="Disordered" evidence="9">
    <location>
        <begin position="201"/>
        <end position="245"/>
    </location>
</feature>
<dbReference type="PROSITE" id="PS01357">
    <property type="entry name" value="ZF_ZZ_1"/>
    <property type="match status" value="1"/>
</dbReference>
<dbReference type="GeneID" id="113496361"/>
<dbReference type="PROSITE" id="PS50135">
    <property type="entry name" value="ZF_ZZ_2"/>
    <property type="match status" value="1"/>
</dbReference>
<keyword evidence="7" id="KW-0539">Nucleus</keyword>
<feature type="compositionally biased region" description="Basic and acidic residues" evidence="9">
    <location>
        <begin position="385"/>
        <end position="394"/>
    </location>
</feature>
<keyword evidence="5 8" id="KW-0863">Zinc-finger</keyword>
<feature type="region of interest" description="Disordered" evidence="9">
    <location>
        <begin position="343"/>
        <end position="419"/>
    </location>
</feature>
<dbReference type="SUPFAM" id="SSF54277">
    <property type="entry name" value="CAD &amp; PB1 domains"/>
    <property type="match status" value="1"/>
</dbReference>
<evidence type="ECO:0000256" key="1">
    <source>
        <dbReference type="ARBA" id="ARBA00004123"/>
    </source>
</evidence>
<dbReference type="GO" id="GO:0005080">
    <property type="term" value="F:protein kinase C binding"/>
    <property type="evidence" value="ECO:0007669"/>
    <property type="project" value="TreeGrafter"/>
</dbReference>
<dbReference type="GO" id="GO:0070530">
    <property type="term" value="F:K63-linked polyubiquitin modification-dependent protein binding"/>
    <property type="evidence" value="ECO:0007669"/>
    <property type="project" value="TreeGrafter"/>
</dbReference>
<reference evidence="12" key="1">
    <citation type="submission" date="2025-08" db="UniProtKB">
        <authorList>
            <consortium name="RefSeq"/>
        </authorList>
    </citation>
    <scope>IDENTIFICATION</scope>
</reference>
<dbReference type="GO" id="GO:0008270">
    <property type="term" value="F:zinc ion binding"/>
    <property type="evidence" value="ECO:0007669"/>
    <property type="project" value="UniProtKB-KW"/>
</dbReference>
<evidence type="ECO:0000256" key="8">
    <source>
        <dbReference type="PROSITE-ProRule" id="PRU00228"/>
    </source>
</evidence>
<feature type="compositionally biased region" description="Polar residues" evidence="9">
    <location>
        <begin position="396"/>
        <end position="413"/>
    </location>
</feature>
<evidence type="ECO:0000313" key="11">
    <source>
        <dbReference type="Proteomes" id="UP000322000"/>
    </source>
</evidence>
<dbReference type="SUPFAM" id="SSF46934">
    <property type="entry name" value="UBA-like"/>
    <property type="match status" value="1"/>
</dbReference>
<dbReference type="SMART" id="SM00291">
    <property type="entry name" value="ZnF_ZZ"/>
    <property type="match status" value="1"/>
</dbReference>
<dbReference type="Gene3D" id="3.30.60.90">
    <property type="match status" value="1"/>
</dbReference>
<keyword evidence="6" id="KW-0862">Zinc</keyword>
<dbReference type="InterPro" id="IPR033741">
    <property type="entry name" value="SQSTM_UBA"/>
</dbReference>
<comment type="subcellular location">
    <subcellularLocation>
        <location evidence="2">Cytoplasm</location>
    </subcellularLocation>
    <subcellularLocation>
        <location evidence="1">Nucleus</location>
    </subcellularLocation>
</comment>
<proteinExistence type="predicted"/>
<protein>
    <submittedName>
        <fullName evidence="12">Sequestosome-1-like isoform X1</fullName>
    </submittedName>
</protein>
<evidence type="ECO:0000256" key="5">
    <source>
        <dbReference type="ARBA" id="ARBA00022771"/>
    </source>
</evidence>
<dbReference type="Pfam" id="PF00569">
    <property type="entry name" value="ZZ"/>
    <property type="match status" value="1"/>
</dbReference>
<dbReference type="CDD" id="cd14320">
    <property type="entry name" value="UBA_SQSTM"/>
    <property type="match status" value="1"/>
</dbReference>
<feature type="compositionally biased region" description="Low complexity" evidence="9">
    <location>
        <begin position="363"/>
        <end position="376"/>
    </location>
</feature>
<dbReference type="OrthoDB" id="441278at2759"/>
<gene>
    <name evidence="12" type="primary">LOC113496361</name>
</gene>
<feature type="compositionally biased region" description="Pro residues" evidence="9">
    <location>
        <begin position="349"/>
        <end position="362"/>
    </location>
</feature>
<dbReference type="InterPro" id="IPR052260">
    <property type="entry name" value="Autophagy_Rcpt_SigReg"/>
</dbReference>
<dbReference type="GO" id="GO:0044753">
    <property type="term" value="C:amphisome"/>
    <property type="evidence" value="ECO:0007669"/>
    <property type="project" value="TreeGrafter"/>
</dbReference>
<dbReference type="GO" id="GO:0035973">
    <property type="term" value="P:aggrephagy"/>
    <property type="evidence" value="ECO:0007669"/>
    <property type="project" value="TreeGrafter"/>
</dbReference>
<dbReference type="RefSeq" id="XP_026731346.1">
    <property type="nucleotide sequence ID" value="XM_026875545.1"/>
</dbReference>
<feature type="compositionally biased region" description="Polar residues" evidence="9">
    <location>
        <begin position="280"/>
        <end position="297"/>
    </location>
</feature>
<dbReference type="InterPro" id="IPR009060">
    <property type="entry name" value="UBA-like_sf"/>
</dbReference>
<evidence type="ECO:0000256" key="2">
    <source>
        <dbReference type="ARBA" id="ARBA00004496"/>
    </source>
</evidence>
<accession>A0A7E5VT66</accession>
<dbReference type="CDD" id="cd02340">
    <property type="entry name" value="ZZ_NBR1_like"/>
    <property type="match status" value="1"/>
</dbReference>
<evidence type="ECO:0000256" key="6">
    <source>
        <dbReference type="ARBA" id="ARBA00022833"/>
    </source>
</evidence>
<name>A0A7E5VT66_TRINI</name>
<dbReference type="GO" id="GO:0000423">
    <property type="term" value="P:mitophagy"/>
    <property type="evidence" value="ECO:0007669"/>
    <property type="project" value="TreeGrafter"/>
</dbReference>
<evidence type="ECO:0000256" key="3">
    <source>
        <dbReference type="ARBA" id="ARBA00022490"/>
    </source>
</evidence>
<evidence type="ECO:0000256" key="4">
    <source>
        <dbReference type="ARBA" id="ARBA00022723"/>
    </source>
</evidence>
<dbReference type="KEGG" id="tnl:113496361"/>
<keyword evidence="3" id="KW-0963">Cytoplasm</keyword>
<feature type="domain" description="ZZ-type" evidence="10">
    <location>
        <begin position="121"/>
        <end position="171"/>
    </location>
</feature>
<dbReference type="InterPro" id="IPR000433">
    <property type="entry name" value="Znf_ZZ"/>
</dbReference>
<feature type="region of interest" description="Disordered" evidence="9">
    <location>
        <begin position="484"/>
        <end position="513"/>
    </location>
</feature>
<dbReference type="Gene3D" id="3.10.20.90">
    <property type="entry name" value="Phosphatidylinositol 3-kinase Catalytic Subunit, Chain A, domain 1"/>
    <property type="match status" value="1"/>
</dbReference>
<dbReference type="SUPFAM" id="SSF57850">
    <property type="entry name" value="RING/U-box"/>
    <property type="match status" value="1"/>
</dbReference>
<evidence type="ECO:0000259" key="10">
    <source>
        <dbReference type="PROSITE" id="PS50135"/>
    </source>
</evidence>
<feature type="compositionally biased region" description="Basic residues" evidence="9">
    <location>
        <begin position="236"/>
        <end position="245"/>
    </location>
</feature>
<dbReference type="GO" id="GO:0016235">
    <property type="term" value="C:aggresome"/>
    <property type="evidence" value="ECO:0007669"/>
    <property type="project" value="TreeGrafter"/>
</dbReference>
<evidence type="ECO:0000256" key="9">
    <source>
        <dbReference type="SAM" id="MobiDB-lite"/>
    </source>
</evidence>
<dbReference type="Proteomes" id="UP000322000">
    <property type="component" value="Chromosome 8"/>
</dbReference>
<feature type="compositionally biased region" description="Basic and acidic residues" evidence="9">
    <location>
        <begin position="201"/>
        <end position="213"/>
    </location>
</feature>
<dbReference type="GO" id="GO:0007032">
    <property type="term" value="P:endosome organization"/>
    <property type="evidence" value="ECO:0007669"/>
    <property type="project" value="TreeGrafter"/>
</dbReference>
<dbReference type="PANTHER" id="PTHR15090">
    <property type="entry name" value="SEQUESTOSOME 1-RELATED"/>
    <property type="match status" value="1"/>
</dbReference>
<dbReference type="InterPro" id="IPR043145">
    <property type="entry name" value="Znf_ZZ_sf"/>
</dbReference>
<dbReference type="FunFam" id="1.10.8.10:FF:000034">
    <property type="entry name" value="Sequestosome 1"/>
    <property type="match status" value="1"/>
</dbReference>